<dbReference type="EMBL" id="NISK01000003">
    <property type="protein sequence ID" value="OWQ96166.1"/>
    <property type="molecule type" value="Genomic_DNA"/>
</dbReference>
<name>A0A246JTJ9_9SPHN</name>
<reference evidence="2 3" key="1">
    <citation type="journal article" date="2010" name="Int. J. Syst. Evol. Microbiol.">
        <title>Sphingopyxis bauzanensis sp. nov., a psychrophilic bacterium isolated from soil.</title>
        <authorList>
            <person name="Zhang D.C."/>
            <person name="Liu H.C."/>
            <person name="Xin Y.H."/>
            <person name="Zhou Y.G."/>
            <person name="Schinner F."/>
            <person name="Margesin R."/>
        </authorList>
    </citation>
    <scope>NUCLEOTIDE SEQUENCE [LARGE SCALE GENOMIC DNA]</scope>
    <source>
        <strain evidence="2 3">DSM 22271</strain>
    </source>
</reference>
<proteinExistence type="predicted"/>
<organism evidence="2 3">
    <name type="scientific">Sphingopyxis bauzanensis</name>
    <dbReference type="NCBI Taxonomy" id="651663"/>
    <lineage>
        <taxon>Bacteria</taxon>
        <taxon>Pseudomonadati</taxon>
        <taxon>Pseudomonadota</taxon>
        <taxon>Alphaproteobacteria</taxon>
        <taxon>Sphingomonadales</taxon>
        <taxon>Sphingomonadaceae</taxon>
        <taxon>Sphingopyxis</taxon>
    </lineage>
</organism>
<evidence type="ECO:0000313" key="2">
    <source>
        <dbReference type="EMBL" id="OWQ96166.1"/>
    </source>
</evidence>
<sequence>MRDVRPQLVGPLRGGSISCADGGVTAASPQIALDLSLTEDLQSWKGEADASVASLVAGTVRADRLGLLAKFEGTAAATRIDVDADTARVRGADFAAGTVSIDARGVVGSAAPKLDGQIRFARASGSAAMRRALMNSVGSLAETPLGPLATKASVALSRMLADIGGSANFTLGGEANLARIDLIAPQLASASGARFTGSPDSRISYVYGAAEPAVLAAGRWSFGGGDLPAGSLSLDRRGDGSITGIANLDPYQASGARLALAPVRFSGDRTGLLRVATRAELSGPLAGGRIERLNIPLNGFVAPTGALALDGGCSRVSAGRITVSGFQLGQSAIDLCSRPGAPLLSAGPGGLRGYIRIPGINLRGTNGRSPFAVTSGPANFDLTAMRWSLALADFRLGEGESLTRFSAQTIAGRATAQGMVGELVGANGKIGAVPLKMNEIAGVWRLADGALTLNGGLQLTDAAPEARFAPLVSGDATLRFANGVIDAKAGFSERQTGTKILDTIIRHRMADGSGSADLLVKELRFDERFQPDQLTSLALGVVANVEGSIVGDGRIDWAADGVTSRGTFATADASLAAAFGPVSGLTSTLTFDDLIGLRSAPGQIAKIKEINPGIPVLDGEIEYQLLGDNRVRVEGGSWPFAGGQLLLHPTTLDFGAEQTRRLSFDIVGVDAAVFLQSFGFDNINATGKFDGTLPVEFSGLGGRIVEGRIDSREGGGTLAYVGELSNRNLGVIANFAFGALRSLKYDDLTIILNGDLDGEMVTDIRFGGVGQGEGAARNFLTNAVASIPLVFNVKITAPFRQLLTSAKGFYDPSLLIEQNLPALMRAQEEAEAAEKARSAPVQPPESEPMR</sequence>
<dbReference type="Proteomes" id="UP000197361">
    <property type="component" value="Unassembled WGS sequence"/>
</dbReference>
<feature type="compositionally biased region" description="Pro residues" evidence="1">
    <location>
        <begin position="841"/>
        <end position="850"/>
    </location>
</feature>
<accession>A0A246JTJ9</accession>
<dbReference type="Pfam" id="PF11739">
    <property type="entry name" value="YdbH-like"/>
    <property type="match status" value="1"/>
</dbReference>
<dbReference type="AlphaFoldDB" id="A0A246JTJ9"/>
<evidence type="ECO:0000256" key="1">
    <source>
        <dbReference type="SAM" id="MobiDB-lite"/>
    </source>
</evidence>
<comment type="caution">
    <text evidence="2">The sequence shown here is derived from an EMBL/GenBank/DDBJ whole genome shotgun (WGS) entry which is preliminary data.</text>
</comment>
<keyword evidence="3" id="KW-1185">Reference proteome</keyword>
<gene>
    <name evidence="2" type="ORF">CDQ92_13610</name>
</gene>
<dbReference type="OrthoDB" id="7597031at2"/>
<feature type="compositionally biased region" description="Basic and acidic residues" evidence="1">
    <location>
        <begin position="827"/>
        <end position="837"/>
    </location>
</feature>
<protein>
    <submittedName>
        <fullName evidence="2">Uncharacterized protein</fullName>
    </submittedName>
</protein>
<dbReference type="InterPro" id="IPR021730">
    <property type="entry name" value="YdbH"/>
</dbReference>
<feature type="region of interest" description="Disordered" evidence="1">
    <location>
        <begin position="827"/>
        <end position="850"/>
    </location>
</feature>
<evidence type="ECO:0000313" key="3">
    <source>
        <dbReference type="Proteomes" id="UP000197361"/>
    </source>
</evidence>